<comment type="subcellular location">
    <subcellularLocation>
        <location evidence="1">Cell membrane</location>
        <topology evidence="1">Multi-pass membrane protein</topology>
    </subcellularLocation>
</comment>
<dbReference type="InterPro" id="IPR036259">
    <property type="entry name" value="MFS_trans_sf"/>
</dbReference>
<evidence type="ECO:0000256" key="2">
    <source>
        <dbReference type="ARBA" id="ARBA00022475"/>
    </source>
</evidence>
<proteinExistence type="predicted"/>
<feature type="transmembrane region" description="Helical" evidence="6">
    <location>
        <begin position="297"/>
        <end position="318"/>
    </location>
</feature>
<dbReference type="Gene3D" id="1.20.1250.20">
    <property type="entry name" value="MFS general substrate transporter like domains"/>
    <property type="match status" value="1"/>
</dbReference>
<protein>
    <submittedName>
        <fullName evidence="7">MFS transporter</fullName>
    </submittedName>
</protein>
<keyword evidence="4 6" id="KW-1133">Transmembrane helix</keyword>
<dbReference type="Pfam" id="PF07690">
    <property type="entry name" value="MFS_1"/>
    <property type="match status" value="1"/>
</dbReference>
<keyword evidence="8" id="KW-1185">Reference proteome</keyword>
<evidence type="ECO:0000256" key="6">
    <source>
        <dbReference type="SAM" id="Phobius"/>
    </source>
</evidence>
<evidence type="ECO:0000256" key="4">
    <source>
        <dbReference type="ARBA" id="ARBA00022989"/>
    </source>
</evidence>
<dbReference type="InterPro" id="IPR011701">
    <property type="entry name" value="MFS"/>
</dbReference>
<comment type="caution">
    <text evidence="7">The sequence shown here is derived from an EMBL/GenBank/DDBJ whole genome shotgun (WGS) entry which is preliminary data.</text>
</comment>
<sequence length="395" mass="39912">MAGREPVGIPSARPGLAASAAVALAYGVVLPVLPTVVASSPSPARAIAELMAVYSAAMVVTAPIWVRVCRQLPAHLLVRLSLLGQAAAMIMLLWSSETTMLLLARGLQGIFAGAALPALQTAASRAAGSEGDRSQRLSDLTRVALVGGLFGPGVGGVVAPDDSLVGPVLIGFAVLVLAAAAQRPAPESSTIVVAGRGSPTRHRDVAVLVLLAALAAAAMSVYEVGLATQGRLVDGLSARAIGFMFTGCGVVMLLSQSLVFRPRHDPLRAFAWVAPSFVATAAGLALLAWLGGRWPSALGLILVAAGGGVLQPALVYWTSRAAGAAEATSLGWRASFTSAGQALGSLAGGFAFAATLAGKMVLSTLLLTLLAAAMLALARRRAPAGLPLSVSTQER</sequence>
<dbReference type="RefSeq" id="WP_138349935.1">
    <property type="nucleotide sequence ID" value="NZ_SROY01000008.1"/>
</dbReference>
<keyword evidence="3 6" id="KW-0812">Transmembrane</keyword>
<feature type="transmembrane region" description="Helical" evidence="6">
    <location>
        <begin position="140"/>
        <end position="158"/>
    </location>
</feature>
<evidence type="ECO:0000313" key="8">
    <source>
        <dbReference type="Proteomes" id="UP000308508"/>
    </source>
</evidence>
<feature type="transmembrane region" description="Helical" evidence="6">
    <location>
        <begin position="330"/>
        <end position="354"/>
    </location>
</feature>
<name>A0A5R9PB83_9GAMM</name>
<dbReference type="Proteomes" id="UP000308508">
    <property type="component" value="Unassembled WGS sequence"/>
</dbReference>
<dbReference type="STRING" id="1123377.GCA_000423885_01736"/>
<dbReference type="PANTHER" id="PTHR43124:SF3">
    <property type="entry name" value="CHLORAMPHENICOL EFFLUX PUMP RV0191"/>
    <property type="match status" value="1"/>
</dbReference>
<organism evidence="7 8">
    <name type="scientific">Thermomonas fusca</name>
    <dbReference type="NCBI Taxonomy" id="215690"/>
    <lineage>
        <taxon>Bacteria</taxon>
        <taxon>Pseudomonadati</taxon>
        <taxon>Pseudomonadota</taxon>
        <taxon>Gammaproteobacteria</taxon>
        <taxon>Lysobacterales</taxon>
        <taxon>Lysobacteraceae</taxon>
        <taxon>Thermomonas</taxon>
    </lineage>
</organism>
<feature type="transmembrane region" description="Helical" evidence="6">
    <location>
        <begin position="267"/>
        <end position="291"/>
    </location>
</feature>
<feature type="transmembrane region" description="Helical" evidence="6">
    <location>
        <begin position="164"/>
        <end position="181"/>
    </location>
</feature>
<evidence type="ECO:0000256" key="5">
    <source>
        <dbReference type="ARBA" id="ARBA00023136"/>
    </source>
</evidence>
<dbReference type="InterPro" id="IPR001958">
    <property type="entry name" value="Tet-R_TetA/multi-R_MdtG-like"/>
</dbReference>
<evidence type="ECO:0000313" key="7">
    <source>
        <dbReference type="EMBL" id="TLX20735.1"/>
    </source>
</evidence>
<feature type="transmembrane region" description="Helical" evidence="6">
    <location>
        <begin position="12"/>
        <end position="34"/>
    </location>
</feature>
<dbReference type="SUPFAM" id="SSF103473">
    <property type="entry name" value="MFS general substrate transporter"/>
    <property type="match status" value="1"/>
</dbReference>
<feature type="transmembrane region" description="Helical" evidence="6">
    <location>
        <begin position="205"/>
        <end position="224"/>
    </location>
</feature>
<evidence type="ECO:0000256" key="1">
    <source>
        <dbReference type="ARBA" id="ARBA00004651"/>
    </source>
</evidence>
<evidence type="ECO:0000256" key="3">
    <source>
        <dbReference type="ARBA" id="ARBA00022692"/>
    </source>
</evidence>
<feature type="transmembrane region" description="Helical" evidence="6">
    <location>
        <begin position="360"/>
        <end position="378"/>
    </location>
</feature>
<feature type="transmembrane region" description="Helical" evidence="6">
    <location>
        <begin position="76"/>
        <end position="94"/>
    </location>
</feature>
<gene>
    <name evidence="7" type="ORF">E5S66_13065</name>
</gene>
<dbReference type="InterPro" id="IPR050189">
    <property type="entry name" value="MFS_Efflux_Transporters"/>
</dbReference>
<keyword evidence="5 6" id="KW-0472">Membrane</keyword>
<reference evidence="7 8" key="1">
    <citation type="submission" date="2019-04" db="EMBL/GenBank/DDBJ databases">
        <authorList>
            <person name="Grouzdev D.S."/>
            <person name="Nazina T.N."/>
        </authorList>
    </citation>
    <scope>NUCLEOTIDE SEQUENCE [LARGE SCALE GENOMIC DNA]</scope>
    <source>
        <strain evidence="7 8">SHC 3-19</strain>
    </source>
</reference>
<dbReference type="GO" id="GO:0022857">
    <property type="term" value="F:transmembrane transporter activity"/>
    <property type="evidence" value="ECO:0007669"/>
    <property type="project" value="InterPro"/>
</dbReference>
<accession>A0A5R9PB83</accession>
<feature type="transmembrane region" description="Helical" evidence="6">
    <location>
        <begin position="236"/>
        <end position="255"/>
    </location>
</feature>
<dbReference type="AlphaFoldDB" id="A0A5R9PB83"/>
<dbReference type="PANTHER" id="PTHR43124">
    <property type="entry name" value="PURINE EFFLUX PUMP PBUE"/>
    <property type="match status" value="1"/>
</dbReference>
<dbReference type="EMBL" id="SROY01000008">
    <property type="protein sequence ID" value="TLX20735.1"/>
    <property type="molecule type" value="Genomic_DNA"/>
</dbReference>
<keyword evidence="2" id="KW-1003">Cell membrane</keyword>
<feature type="transmembrane region" description="Helical" evidence="6">
    <location>
        <begin position="46"/>
        <end position="69"/>
    </location>
</feature>
<dbReference type="GO" id="GO:0005886">
    <property type="term" value="C:plasma membrane"/>
    <property type="evidence" value="ECO:0007669"/>
    <property type="project" value="UniProtKB-SubCell"/>
</dbReference>
<dbReference type="PRINTS" id="PR01035">
    <property type="entry name" value="TCRTETA"/>
</dbReference>